<evidence type="ECO:0000256" key="6">
    <source>
        <dbReference type="SAM" id="Phobius"/>
    </source>
</evidence>
<feature type="transmembrane region" description="Helical" evidence="6">
    <location>
        <begin position="303"/>
        <end position="326"/>
    </location>
</feature>
<organism evidence="8 9">
    <name type="scientific">Chaetoceros tenuissimus</name>
    <dbReference type="NCBI Taxonomy" id="426638"/>
    <lineage>
        <taxon>Eukaryota</taxon>
        <taxon>Sar</taxon>
        <taxon>Stramenopiles</taxon>
        <taxon>Ochrophyta</taxon>
        <taxon>Bacillariophyta</taxon>
        <taxon>Coscinodiscophyceae</taxon>
        <taxon>Chaetocerotophycidae</taxon>
        <taxon>Chaetocerotales</taxon>
        <taxon>Chaetocerotaceae</taxon>
        <taxon>Chaetoceros</taxon>
    </lineage>
</organism>
<dbReference type="PROSITE" id="PS50262">
    <property type="entry name" value="G_PROTEIN_RECEP_F1_2"/>
    <property type="match status" value="1"/>
</dbReference>
<evidence type="ECO:0000313" key="8">
    <source>
        <dbReference type="EMBL" id="GFH53328.1"/>
    </source>
</evidence>
<sequence>MLTSWNSPNMNHSSSSLLSDNYHDPWPMRWLENSSNSTLYKNRADYFYYSTEATIITCTAGALSTLSSLLIVFIILRSKEISFSSYHRIMLFMSISDIIASAPITLATLPVPSDVVYPFSTLTLGNKNTCSAQAFTIVFGQVCAVLSNVILNLYYLFKIRYNKSDDFIRKKLEPIGFTLAVAIGLTVVFTALAYDMLNPVPDWPLCYTGSAYPWDCLGNDEVECIAGDISLTEYTVFISLFFGLMGFVFITVLISLILVVLSVFKTKKALNKIQTNVVSAGVDETVEIEQSGIGNTHSVLKVALMYIGAFILTYGWVVLSVAIGSFNQLGAIRYILDRAKLLFNPAQGFFNLMIFLYNKIHILRESRNEPLSFCQALRIVIVNPSEVPDFLMPSLDIIDKDIAMRKKEKKEQKEMMDKQNEIFQDDMVIDRFALSSVSTPSGFSKSIGIESLSATSEPTKQETLTRISNIFSKEALATMDEGQFHRGISNAENALSIGTPDSVVGGSSRNDEDLSYWTRSSNGIVSQGAVSSSASTVKR</sequence>
<keyword evidence="3 6" id="KW-1133">Transmembrane helix</keyword>
<evidence type="ECO:0000256" key="3">
    <source>
        <dbReference type="ARBA" id="ARBA00022989"/>
    </source>
</evidence>
<feature type="transmembrane region" description="Helical" evidence="6">
    <location>
        <begin position="236"/>
        <end position="264"/>
    </location>
</feature>
<dbReference type="GO" id="GO:0005886">
    <property type="term" value="C:plasma membrane"/>
    <property type="evidence" value="ECO:0007669"/>
    <property type="project" value="TreeGrafter"/>
</dbReference>
<evidence type="ECO:0000313" key="9">
    <source>
        <dbReference type="Proteomes" id="UP001054902"/>
    </source>
</evidence>
<feature type="region of interest" description="Disordered" evidence="5">
    <location>
        <begin position="496"/>
        <end position="515"/>
    </location>
</feature>
<reference evidence="8 9" key="1">
    <citation type="journal article" date="2021" name="Sci. Rep.">
        <title>The genome of the diatom Chaetoceros tenuissimus carries an ancient integrated fragment of an extant virus.</title>
        <authorList>
            <person name="Hongo Y."/>
            <person name="Kimura K."/>
            <person name="Takaki Y."/>
            <person name="Yoshida Y."/>
            <person name="Baba S."/>
            <person name="Kobayashi G."/>
            <person name="Nagasaki K."/>
            <person name="Hano T."/>
            <person name="Tomaru Y."/>
        </authorList>
    </citation>
    <scope>NUCLEOTIDE SEQUENCE [LARGE SCALE GENOMIC DNA]</scope>
    <source>
        <strain evidence="8 9">NIES-3715</strain>
    </source>
</reference>
<keyword evidence="2 6" id="KW-0812">Transmembrane</keyword>
<accession>A0AAD3H7Y8</accession>
<proteinExistence type="predicted"/>
<keyword evidence="4 6" id="KW-0472">Membrane</keyword>
<evidence type="ECO:0000259" key="7">
    <source>
        <dbReference type="PROSITE" id="PS50262"/>
    </source>
</evidence>
<comment type="caution">
    <text evidence="8">The sequence shown here is derived from an EMBL/GenBank/DDBJ whole genome shotgun (WGS) entry which is preliminary data.</text>
</comment>
<comment type="subcellular location">
    <subcellularLocation>
        <location evidence="1">Membrane</location>
        <topology evidence="1">Multi-pass membrane protein</topology>
    </subcellularLocation>
</comment>
<evidence type="ECO:0000256" key="5">
    <source>
        <dbReference type="SAM" id="MobiDB-lite"/>
    </source>
</evidence>
<name>A0AAD3H7Y8_9STRA</name>
<feature type="transmembrane region" description="Helical" evidence="6">
    <location>
        <begin position="88"/>
        <end position="111"/>
    </location>
</feature>
<evidence type="ECO:0000256" key="2">
    <source>
        <dbReference type="ARBA" id="ARBA00022692"/>
    </source>
</evidence>
<dbReference type="PANTHER" id="PTHR23112">
    <property type="entry name" value="G PROTEIN-COUPLED RECEPTOR 157-RELATED"/>
    <property type="match status" value="1"/>
</dbReference>
<dbReference type="GO" id="GO:0004930">
    <property type="term" value="F:G protein-coupled receptor activity"/>
    <property type="evidence" value="ECO:0007669"/>
    <property type="project" value="TreeGrafter"/>
</dbReference>
<dbReference type="InterPro" id="IPR017452">
    <property type="entry name" value="GPCR_Rhodpsn_7TM"/>
</dbReference>
<evidence type="ECO:0000256" key="1">
    <source>
        <dbReference type="ARBA" id="ARBA00004141"/>
    </source>
</evidence>
<dbReference type="EMBL" id="BLLK01000047">
    <property type="protein sequence ID" value="GFH53328.1"/>
    <property type="molecule type" value="Genomic_DNA"/>
</dbReference>
<feature type="transmembrane region" description="Helical" evidence="6">
    <location>
        <begin position="53"/>
        <end position="76"/>
    </location>
</feature>
<dbReference type="AlphaFoldDB" id="A0AAD3H7Y8"/>
<keyword evidence="9" id="KW-1185">Reference proteome</keyword>
<feature type="domain" description="G-protein coupled receptors family 1 profile" evidence="7">
    <location>
        <begin position="67"/>
        <end position="355"/>
    </location>
</feature>
<dbReference type="PANTHER" id="PTHR23112:SF0">
    <property type="entry name" value="TRANSMEMBRANE PROTEIN 116"/>
    <property type="match status" value="1"/>
</dbReference>
<feature type="transmembrane region" description="Helical" evidence="6">
    <location>
        <begin position="175"/>
        <end position="194"/>
    </location>
</feature>
<dbReference type="Proteomes" id="UP001054902">
    <property type="component" value="Unassembled WGS sequence"/>
</dbReference>
<dbReference type="SUPFAM" id="SSF81321">
    <property type="entry name" value="Family A G protein-coupled receptor-like"/>
    <property type="match status" value="1"/>
</dbReference>
<dbReference type="GO" id="GO:0007189">
    <property type="term" value="P:adenylate cyclase-activating G protein-coupled receptor signaling pathway"/>
    <property type="evidence" value="ECO:0007669"/>
    <property type="project" value="TreeGrafter"/>
</dbReference>
<gene>
    <name evidence="8" type="ORF">CTEN210_09805</name>
</gene>
<protein>
    <recommendedName>
        <fullName evidence="7">G-protein coupled receptors family 1 profile domain-containing protein</fullName>
    </recommendedName>
</protein>
<dbReference type="Gene3D" id="1.20.1070.10">
    <property type="entry name" value="Rhodopsin 7-helix transmembrane proteins"/>
    <property type="match status" value="1"/>
</dbReference>
<feature type="transmembrane region" description="Helical" evidence="6">
    <location>
        <begin position="131"/>
        <end position="155"/>
    </location>
</feature>
<evidence type="ECO:0000256" key="4">
    <source>
        <dbReference type="ARBA" id="ARBA00023136"/>
    </source>
</evidence>